<accession>A0ABR2PH96</accession>
<keyword evidence="1" id="KW-0479">Metal-binding</keyword>
<name>A0ABR2PH96_9ROSI</name>
<dbReference type="PANTHER" id="PTHR31065:SF53">
    <property type="entry name" value="B BOX-TYPE DOMAIN-CONTAINING PROTEIN"/>
    <property type="match status" value="1"/>
</dbReference>
<comment type="caution">
    <text evidence="3">The sequence shown here is derived from an EMBL/GenBank/DDBJ whole genome shotgun (WGS) entry which is preliminary data.</text>
</comment>
<dbReference type="Proteomes" id="UP001396334">
    <property type="component" value="Unassembled WGS sequence"/>
</dbReference>
<gene>
    <name evidence="3" type="ORF">V6N11_027545</name>
</gene>
<keyword evidence="1" id="KW-0862">Zinc</keyword>
<dbReference type="InterPro" id="IPR000315">
    <property type="entry name" value="Znf_B-box"/>
</dbReference>
<evidence type="ECO:0000256" key="1">
    <source>
        <dbReference type="PROSITE-ProRule" id="PRU00024"/>
    </source>
</evidence>
<feature type="domain" description="B box-type" evidence="2">
    <location>
        <begin position="116"/>
        <end position="154"/>
    </location>
</feature>
<dbReference type="PROSITE" id="PS50119">
    <property type="entry name" value="ZF_BBOX"/>
    <property type="match status" value="1"/>
</dbReference>
<evidence type="ECO:0000313" key="4">
    <source>
        <dbReference type="Proteomes" id="UP001396334"/>
    </source>
</evidence>
<evidence type="ECO:0000313" key="3">
    <source>
        <dbReference type="EMBL" id="KAK8987806.1"/>
    </source>
</evidence>
<sequence length="201" mass="23192">MGKTTLGIKRLQASKTQQVQLRSSLNLLLLRFFVFVEKSFDFFRRSLQSIILRPTVRKTILCRLHSNESKDLSTILNVSFHFIISGFNKGYNLQKSIAVVPPWVIVMCNTEFFRSCVSHQNAKKNELDRFCIDCAQSFCSHCSPAHALHKHVKVLDIYGDDELCCLKHEDEEAGFLLRPTLTKRPRLRHSRKGVPLRAPMF</sequence>
<dbReference type="PANTHER" id="PTHR31065">
    <property type="entry name" value="PLATZ TRANSCRIPTION FACTOR FAMILY PROTEIN"/>
    <property type="match status" value="1"/>
</dbReference>
<evidence type="ECO:0000259" key="2">
    <source>
        <dbReference type="PROSITE" id="PS50119"/>
    </source>
</evidence>
<keyword evidence="4" id="KW-1185">Reference proteome</keyword>
<dbReference type="EMBL" id="JBBPBN010000060">
    <property type="protein sequence ID" value="KAK8987806.1"/>
    <property type="molecule type" value="Genomic_DNA"/>
</dbReference>
<organism evidence="3 4">
    <name type="scientific">Hibiscus sabdariffa</name>
    <name type="common">roselle</name>
    <dbReference type="NCBI Taxonomy" id="183260"/>
    <lineage>
        <taxon>Eukaryota</taxon>
        <taxon>Viridiplantae</taxon>
        <taxon>Streptophyta</taxon>
        <taxon>Embryophyta</taxon>
        <taxon>Tracheophyta</taxon>
        <taxon>Spermatophyta</taxon>
        <taxon>Magnoliopsida</taxon>
        <taxon>eudicotyledons</taxon>
        <taxon>Gunneridae</taxon>
        <taxon>Pentapetalae</taxon>
        <taxon>rosids</taxon>
        <taxon>malvids</taxon>
        <taxon>Malvales</taxon>
        <taxon>Malvaceae</taxon>
        <taxon>Malvoideae</taxon>
        <taxon>Hibiscus</taxon>
    </lineage>
</organism>
<reference evidence="3 4" key="1">
    <citation type="journal article" date="2024" name="G3 (Bethesda)">
        <title>Genome assembly of Hibiscus sabdariffa L. provides insights into metabolisms of medicinal natural products.</title>
        <authorList>
            <person name="Kim T."/>
        </authorList>
    </citation>
    <scope>NUCLEOTIDE SEQUENCE [LARGE SCALE GENOMIC DNA]</scope>
    <source>
        <strain evidence="3">TK-2024</strain>
        <tissue evidence="3">Old leaves</tissue>
    </source>
</reference>
<proteinExistence type="predicted"/>
<keyword evidence="1" id="KW-0863">Zinc-finger</keyword>
<protein>
    <recommendedName>
        <fullName evidence="2">B box-type domain-containing protein</fullName>
    </recommendedName>
</protein>